<keyword evidence="3" id="KW-0902">Two-component regulatory system</keyword>
<reference evidence="6 7" key="1">
    <citation type="submission" date="2021-01" db="EMBL/GenBank/DDBJ databases">
        <title>Whole genome shotgun sequence of Asanoa siamensis NBRC 107932.</title>
        <authorList>
            <person name="Komaki H."/>
            <person name="Tamura T."/>
        </authorList>
    </citation>
    <scope>NUCLEOTIDE SEQUENCE [LARGE SCALE GENOMIC DNA]</scope>
    <source>
        <strain evidence="6 7">NBRC 107932</strain>
    </source>
</reference>
<feature type="transmembrane region" description="Helical" evidence="4">
    <location>
        <begin position="106"/>
        <end position="125"/>
    </location>
</feature>
<dbReference type="CDD" id="cd16917">
    <property type="entry name" value="HATPase_UhpB-NarQ-NarX-like"/>
    <property type="match status" value="1"/>
</dbReference>
<keyword evidence="4" id="KW-1133">Transmembrane helix</keyword>
<dbReference type="InterPro" id="IPR036890">
    <property type="entry name" value="HATPase_C_sf"/>
</dbReference>
<feature type="transmembrane region" description="Helical" evidence="4">
    <location>
        <begin position="283"/>
        <end position="302"/>
    </location>
</feature>
<keyword evidence="4" id="KW-0812">Transmembrane</keyword>
<feature type="transmembrane region" description="Helical" evidence="4">
    <location>
        <begin position="132"/>
        <end position="151"/>
    </location>
</feature>
<dbReference type="EMBL" id="BONE01000001">
    <property type="protein sequence ID" value="GIF70749.1"/>
    <property type="molecule type" value="Genomic_DNA"/>
</dbReference>
<organism evidence="6 7">
    <name type="scientific">Asanoa siamensis</name>
    <dbReference type="NCBI Taxonomy" id="926357"/>
    <lineage>
        <taxon>Bacteria</taxon>
        <taxon>Bacillati</taxon>
        <taxon>Actinomycetota</taxon>
        <taxon>Actinomycetes</taxon>
        <taxon>Micromonosporales</taxon>
        <taxon>Micromonosporaceae</taxon>
        <taxon>Asanoa</taxon>
    </lineage>
</organism>
<dbReference type="PANTHER" id="PTHR24421:SF63">
    <property type="entry name" value="SENSOR HISTIDINE KINASE DESK"/>
    <property type="match status" value="1"/>
</dbReference>
<dbReference type="Proteomes" id="UP000604117">
    <property type="component" value="Unassembled WGS sequence"/>
</dbReference>
<evidence type="ECO:0000256" key="1">
    <source>
        <dbReference type="ARBA" id="ARBA00022679"/>
    </source>
</evidence>
<feature type="transmembrane region" description="Helical" evidence="4">
    <location>
        <begin position="253"/>
        <end position="274"/>
    </location>
</feature>
<accession>A0ABQ4CHG8</accession>
<feature type="transmembrane region" description="Helical" evidence="4">
    <location>
        <begin position="308"/>
        <end position="336"/>
    </location>
</feature>
<evidence type="ECO:0000256" key="4">
    <source>
        <dbReference type="SAM" id="Phobius"/>
    </source>
</evidence>
<feature type="domain" description="Signal transduction histidine kinase subgroup 3 dimerisation and phosphoacceptor" evidence="5">
    <location>
        <begin position="420"/>
        <end position="483"/>
    </location>
</feature>
<dbReference type="Gene3D" id="3.30.565.10">
    <property type="entry name" value="Histidine kinase-like ATPase, C-terminal domain"/>
    <property type="match status" value="1"/>
</dbReference>
<keyword evidence="4" id="KW-0472">Membrane</keyword>
<dbReference type="InterPro" id="IPR011712">
    <property type="entry name" value="Sig_transdc_His_kin_sub3_dim/P"/>
</dbReference>
<dbReference type="Gene3D" id="1.20.5.1930">
    <property type="match status" value="1"/>
</dbReference>
<evidence type="ECO:0000259" key="5">
    <source>
        <dbReference type="Pfam" id="PF07730"/>
    </source>
</evidence>
<gene>
    <name evidence="6" type="ORF">Asi02nite_02670</name>
</gene>
<keyword evidence="7" id="KW-1185">Reference proteome</keyword>
<dbReference type="Pfam" id="PF07730">
    <property type="entry name" value="HisKA_3"/>
    <property type="match status" value="1"/>
</dbReference>
<dbReference type="SUPFAM" id="SSF55874">
    <property type="entry name" value="ATPase domain of HSP90 chaperone/DNA topoisomerase II/histidine kinase"/>
    <property type="match status" value="1"/>
</dbReference>
<dbReference type="PANTHER" id="PTHR24421">
    <property type="entry name" value="NITRATE/NITRITE SENSOR PROTEIN NARX-RELATED"/>
    <property type="match status" value="1"/>
</dbReference>
<keyword evidence="2" id="KW-0418">Kinase</keyword>
<protein>
    <recommendedName>
        <fullName evidence="5">Signal transduction histidine kinase subgroup 3 dimerisation and phosphoacceptor domain-containing protein</fullName>
    </recommendedName>
</protein>
<sequence length="641" mass="67529">MAHPELLLARLAAMALALGFGFGGLVGILDSGHPIAAVALLAALVLLHLRNCVRPPDGRRPAGWRWTLAAQAVLTAVGMIWFAGTWYGNSGFLAAAVLLLVRPPRLAWAGFGLVVAAQFVAALPVRPTVGEALYLAVGHAAFVGIALYAVARLADLVSDVRDTTLALAAAEVARERLAFGRELNERVGASLRDLVADGEAILARAEGARPRLDAALARARTALNEARSVAHGHRDDAGSAPRRAAADLGTGSVAALGIAAIVLMIAPTALRYAARADLSAGEWALLVAVLVTFVALYLWACLPPRPRWWLLPAAVALATAPLAVLDFQVWHVAYFLPGLSLVLLRGPVRWVVSVPLIGLDAVLYLWDANLGDPTVLGLIYEAVWSGERALLVLALASMAGLTARLVAARAELARAAVVHERLRFARDLHDLFGYSLSVLVLKSELAVRLLDRDAGRARAELAAGVEVARQALAELESVAVGYRAMTVEAESRTARAVLTDAGIEVTGEVASGPLHEEIDTVLSIVLREGVTNLLRHSTARRCRLTLERGPTQVCLSLVNDGAAGTSTGGRGMGLDNLARRVGAVGGRLSTVSEDDEFRLVVTVPLEPALVGGDADRVDAVAGVQPGDGRREVVAHRTHAQE</sequence>
<feature type="transmembrane region" description="Helical" evidence="4">
    <location>
        <begin position="7"/>
        <end position="29"/>
    </location>
</feature>
<evidence type="ECO:0000256" key="3">
    <source>
        <dbReference type="ARBA" id="ARBA00023012"/>
    </source>
</evidence>
<dbReference type="InterPro" id="IPR050482">
    <property type="entry name" value="Sensor_HK_TwoCompSys"/>
</dbReference>
<keyword evidence="1" id="KW-0808">Transferase</keyword>
<evidence type="ECO:0000313" key="6">
    <source>
        <dbReference type="EMBL" id="GIF70749.1"/>
    </source>
</evidence>
<comment type="caution">
    <text evidence="6">The sequence shown here is derived from an EMBL/GenBank/DDBJ whole genome shotgun (WGS) entry which is preliminary data.</text>
</comment>
<name>A0ABQ4CHG8_9ACTN</name>
<evidence type="ECO:0000313" key="7">
    <source>
        <dbReference type="Proteomes" id="UP000604117"/>
    </source>
</evidence>
<evidence type="ECO:0000256" key="2">
    <source>
        <dbReference type="ARBA" id="ARBA00022777"/>
    </source>
</evidence>
<proteinExistence type="predicted"/>